<reference evidence="2" key="1">
    <citation type="journal article" date="2016" name="Nature">
        <title>Genome evolution in the allotetraploid frog Xenopus laevis.</title>
        <authorList>
            <person name="Session A.M."/>
            <person name="Uno Y."/>
            <person name="Kwon T."/>
            <person name="Chapman J.A."/>
            <person name="Toyoda A."/>
            <person name="Takahashi S."/>
            <person name="Fukui A."/>
            <person name="Hikosaka A."/>
            <person name="Suzuki A."/>
            <person name="Kondo M."/>
            <person name="van Heeringen S.J."/>
            <person name="Quigley I."/>
            <person name="Heinz S."/>
            <person name="Ogino H."/>
            <person name="Ochi H."/>
            <person name="Hellsten U."/>
            <person name="Lyons J.B."/>
            <person name="Simakov O."/>
            <person name="Putnam N."/>
            <person name="Stites J."/>
            <person name="Kuroki Y."/>
            <person name="Tanaka T."/>
            <person name="Michiue T."/>
            <person name="Watanabe M."/>
            <person name="Bogdanovic O."/>
            <person name="Lister R."/>
            <person name="Georgiou G."/>
            <person name="Paranjpe S.S."/>
            <person name="van Kruijsbergen I."/>
            <person name="Shu S."/>
            <person name="Carlson J."/>
            <person name="Kinoshita T."/>
            <person name="Ohta Y."/>
            <person name="Mawaribuchi S."/>
            <person name="Jenkins J."/>
            <person name="Grimwood J."/>
            <person name="Schmutz J."/>
            <person name="Mitros T."/>
            <person name="Mozaffari S.V."/>
            <person name="Suzuki Y."/>
            <person name="Haramoto Y."/>
            <person name="Yamamoto T.S."/>
            <person name="Takagi C."/>
            <person name="Heald R."/>
            <person name="Miller K."/>
            <person name="Haudenschild C."/>
            <person name="Kitzman J."/>
            <person name="Nakayama T."/>
            <person name="Izutsu Y."/>
            <person name="Robert J."/>
            <person name="Fortriede J."/>
            <person name="Burns K."/>
            <person name="Lotay V."/>
            <person name="Karimi K."/>
            <person name="Yasuoka Y."/>
            <person name="Dichmann D.S."/>
            <person name="Flajnik M.F."/>
            <person name="Houston D.W."/>
            <person name="Shendure J."/>
            <person name="DuPasquier L."/>
            <person name="Vize P.D."/>
            <person name="Zorn A.M."/>
            <person name="Ito M."/>
            <person name="Marcotte E.M."/>
            <person name="Wallingford J.B."/>
            <person name="Ito Y."/>
            <person name="Asashima M."/>
            <person name="Ueno N."/>
            <person name="Matsuda Y."/>
            <person name="Veenstra G.J."/>
            <person name="Fujiyama A."/>
            <person name="Harland R.M."/>
            <person name="Taira M."/>
            <person name="Rokhsar D.S."/>
        </authorList>
    </citation>
    <scope>NUCLEOTIDE SEQUENCE [LARGE SCALE GENOMIC DNA]</scope>
    <source>
        <strain evidence="2">J</strain>
    </source>
</reference>
<dbReference type="AlphaFoldDB" id="A0A974DTH5"/>
<evidence type="ECO:0000313" key="1">
    <source>
        <dbReference type="EMBL" id="OCT97643.1"/>
    </source>
</evidence>
<organism evidence="1 2">
    <name type="scientific">Xenopus laevis</name>
    <name type="common">African clawed frog</name>
    <dbReference type="NCBI Taxonomy" id="8355"/>
    <lineage>
        <taxon>Eukaryota</taxon>
        <taxon>Metazoa</taxon>
        <taxon>Chordata</taxon>
        <taxon>Craniata</taxon>
        <taxon>Vertebrata</taxon>
        <taxon>Euteleostomi</taxon>
        <taxon>Amphibia</taxon>
        <taxon>Batrachia</taxon>
        <taxon>Anura</taxon>
        <taxon>Pipoidea</taxon>
        <taxon>Pipidae</taxon>
        <taxon>Xenopodinae</taxon>
        <taxon>Xenopus</taxon>
        <taxon>Xenopus</taxon>
    </lineage>
</organism>
<name>A0A974DTH5_XENLA</name>
<dbReference type="EMBL" id="CM004467">
    <property type="protein sequence ID" value="OCT97643.1"/>
    <property type="molecule type" value="Genomic_DNA"/>
</dbReference>
<proteinExistence type="predicted"/>
<evidence type="ECO:0000313" key="2">
    <source>
        <dbReference type="Proteomes" id="UP000694892"/>
    </source>
</evidence>
<sequence>MPRFNPYSTDANILLDSTIVQYCLFPVSTGRQPHSPQDTVCIPDLQAWASIPFKDLLFFQLTLFRAAVKSQEFET</sequence>
<accession>A0A974DTH5</accession>
<dbReference type="Proteomes" id="UP000694892">
    <property type="component" value="Chromosome 1S"/>
</dbReference>
<gene>
    <name evidence="1" type="ORF">XELAEV_18009873mg</name>
</gene>
<protein>
    <submittedName>
        <fullName evidence="1">Uncharacterized protein</fullName>
    </submittedName>
</protein>